<dbReference type="EMBL" id="JAMJEV010000010">
    <property type="protein sequence ID" value="MDO0823861.1"/>
    <property type="molecule type" value="Genomic_DNA"/>
</dbReference>
<comment type="caution">
    <text evidence="1">The sequence shown here is derived from an EMBL/GenBank/DDBJ whole genome shotgun (WGS) entry which is preliminary data.</text>
</comment>
<protein>
    <submittedName>
        <fullName evidence="1">Uncharacterized protein</fullName>
    </submittedName>
</protein>
<keyword evidence="2" id="KW-1185">Reference proteome</keyword>
<name>A0ABT8QVE0_9FIRM</name>
<evidence type="ECO:0000313" key="2">
    <source>
        <dbReference type="Proteomes" id="UP001176021"/>
    </source>
</evidence>
<organism evidence="1 2">
    <name type="scientific">Desulfosporosinus nitroreducens</name>
    <dbReference type="NCBI Taxonomy" id="2018668"/>
    <lineage>
        <taxon>Bacteria</taxon>
        <taxon>Bacillati</taxon>
        <taxon>Bacillota</taxon>
        <taxon>Clostridia</taxon>
        <taxon>Eubacteriales</taxon>
        <taxon>Desulfitobacteriaceae</taxon>
        <taxon>Desulfosporosinus</taxon>
    </lineage>
</organism>
<reference evidence="1" key="1">
    <citation type="submission" date="2022-05" db="EMBL/GenBank/DDBJ databases">
        <title>Expanded diversity of anoxic marine methylotrophy in a Black Sea sulfate reducing microorganism.</title>
        <authorList>
            <person name="Fischer P.Q."/>
            <person name="Stams A.J.M."/>
            <person name="Villanueva L."/>
            <person name="Sousa D.Z."/>
        </authorList>
    </citation>
    <scope>NUCLEOTIDE SEQUENCE</scope>
    <source>
        <strain evidence="1">P130</strain>
    </source>
</reference>
<gene>
    <name evidence="1" type="ORF">M8H41_13500</name>
</gene>
<sequence>MSYTTAGASYLDVEIAFGEPTPVLTPDSDFDTKQIGGTEVKLRLKNNIQGLPAAKFIIPEKGLECIVYSTVQEFEVEKAAESILQAYAKL</sequence>
<accession>A0ABT8QVE0</accession>
<proteinExistence type="predicted"/>
<dbReference type="Proteomes" id="UP001176021">
    <property type="component" value="Unassembled WGS sequence"/>
</dbReference>
<evidence type="ECO:0000313" key="1">
    <source>
        <dbReference type="EMBL" id="MDO0823861.1"/>
    </source>
</evidence>
<dbReference type="RefSeq" id="WP_252470617.1">
    <property type="nucleotide sequence ID" value="NZ_JAMHFY010000017.1"/>
</dbReference>